<dbReference type="Proteomes" id="UP000236047">
    <property type="component" value="Unassembled WGS sequence"/>
</dbReference>
<sequence>MHALPVPDGRREHLLHAATACPVPVKSDPKGGRIVVASASPAGLRTAGTPREEDFDGGPAIVRDALHCPYHRSPLSRQVLLGKACTEDCVLPPVTF</sequence>
<reference evidence="2" key="1">
    <citation type="submission" date="2015-09" db="EMBL/GenBank/DDBJ databases">
        <authorList>
            <person name="Graham D.E."/>
            <person name="Mahan K.M."/>
            <person name="Klingeman D.M."/>
            <person name="Fida T."/>
            <person name="Giannone R.J."/>
            <person name="Hettich R.L."/>
            <person name="Parry R.J."/>
            <person name="Spain J.C."/>
        </authorList>
    </citation>
    <scope>NUCLEOTIDE SEQUENCE [LARGE SCALE GENOMIC DNA]</scope>
    <source>
        <strain evidence="2">JCM 4701</strain>
    </source>
</reference>
<keyword evidence="2" id="KW-1185">Reference proteome</keyword>
<dbReference type="InterPro" id="IPR036188">
    <property type="entry name" value="FAD/NAD-bd_sf"/>
</dbReference>
<dbReference type="AlphaFoldDB" id="A0A2N8P8G3"/>
<evidence type="ECO:0000313" key="2">
    <source>
        <dbReference type="Proteomes" id="UP000236047"/>
    </source>
</evidence>
<proteinExistence type="predicted"/>
<dbReference type="Gene3D" id="3.50.50.60">
    <property type="entry name" value="FAD/NAD(P)-binding domain"/>
    <property type="match status" value="1"/>
</dbReference>
<comment type="caution">
    <text evidence="1">The sequence shown here is derived from an EMBL/GenBank/DDBJ whole genome shotgun (WGS) entry which is preliminary data.</text>
</comment>
<protein>
    <submittedName>
        <fullName evidence="1">Uncharacterized protein</fullName>
    </submittedName>
</protein>
<accession>A0A2N8P8G3</accession>
<name>A0A2N8P8G3_STRNR</name>
<gene>
    <name evidence="1" type="ORF">AOB60_23355</name>
</gene>
<organism evidence="1 2">
    <name type="scientific">Streptomyces noursei</name>
    <name type="common">Streptomyces albulus</name>
    <dbReference type="NCBI Taxonomy" id="1971"/>
    <lineage>
        <taxon>Bacteria</taxon>
        <taxon>Bacillati</taxon>
        <taxon>Actinomycetota</taxon>
        <taxon>Actinomycetes</taxon>
        <taxon>Kitasatosporales</taxon>
        <taxon>Streptomycetaceae</taxon>
        <taxon>Streptomyces</taxon>
    </lineage>
</organism>
<evidence type="ECO:0000313" key="1">
    <source>
        <dbReference type="EMBL" id="PNE37296.1"/>
    </source>
</evidence>
<dbReference type="EMBL" id="LJSN01000003">
    <property type="protein sequence ID" value="PNE37296.1"/>
    <property type="molecule type" value="Genomic_DNA"/>
</dbReference>